<dbReference type="RefSeq" id="WP_013053063.1">
    <property type="nucleotide sequence ID" value="NC_014012.1"/>
</dbReference>
<evidence type="ECO:0000313" key="2">
    <source>
        <dbReference type="EMBL" id="BAJ03770.1"/>
    </source>
</evidence>
<name>D4ZCM5_SHEVD</name>
<accession>D4ZCM5</accession>
<dbReference type="KEGG" id="svo:SVI_3799"/>
<gene>
    <name evidence="2" type="ordered locus">SVI_3799</name>
</gene>
<reference evidence="3" key="1">
    <citation type="journal article" date="2010" name="Mol. Biosyst.">
        <title>Complete genome sequence and comparative analysis of Shewanella violacea, a psychrophilic and piezophilic bacterium from deep sea floor sediments.</title>
        <authorList>
            <person name="Aono E."/>
            <person name="Baba T."/>
            <person name="Ara T."/>
            <person name="Nishi T."/>
            <person name="Nakamichi T."/>
            <person name="Inamoto E."/>
            <person name="Toyonaga H."/>
            <person name="Hasegawa M."/>
            <person name="Takai Y."/>
            <person name="Okumura Y."/>
            <person name="Baba M."/>
            <person name="Tomita M."/>
            <person name="Kato C."/>
            <person name="Oshima T."/>
            <person name="Nakasone K."/>
            <person name="Mori H."/>
        </authorList>
    </citation>
    <scope>NUCLEOTIDE SEQUENCE [LARGE SCALE GENOMIC DNA]</scope>
    <source>
        <strain evidence="3">JCM 10179 / CIP 106290 / LMG 19151 / DSS12</strain>
    </source>
</reference>
<feature type="transmembrane region" description="Helical" evidence="1">
    <location>
        <begin position="7"/>
        <end position="30"/>
    </location>
</feature>
<dbReference type="EMBL" id="AP011177">
    <property type="protein sequence ID" value="BAJ03770.1"/>
    <property type="molecule type" value="Genomic_DNA"/>
</dbReference>
<feature type="transmembrane region" description="Helical" evidence="1">
    <location>
        <begin position="42"/>
        <end position="63"/>
    </location>
</feature>
<keyword evidence="1" id="KW-0812">Transmembrane</keyword>
<keyword evidence="1" id="KW-1133">Transmembrane helix</keyword>
<keyword evidence="1" id="KW-0472">Membrane</keyword>
<dbReference type="AlphaFoldDB" id="D4ZCM5"/>
<keyword evidence="3" id="KW-1185">Reference proteome</keyword>
<evidence type="ECO:0000313" key="3">
    <source>
        <dbReference type="Proteomes" id="UP000002350"/>
    </source>
</evidence>
<organism evidence="2 3">
    <name type="scientific">Shewanella violacea (strain JCM 10179 / CIP 106290 / LMG 19151 / DSS12)</name>
    <dbReference type="NCBI Taxonomy" id="637905"/>
    <lineage>
        <taxon>Bacteria</taxon>
        <taxon>Pseudomonadati</taxon>
        <taxon>Pseudomonadota</taxon>
        <taxon>Gammaproteobacteria</taxon>
        <taxon>Alteromonadales</taxon>
        <taxon>Shewanellaceae</taxon>
        <taxon>Shewanella</taxon>
    </lineage>
</organism>
<dbReference type="HOGENOM" id="CLU_1106529_0_0_6"/>
<dbReference type="Proteomes" id="UP000002350">
    <property type="component" value="Chromosome"/>
</dbReference>
<proteinExistence type="predicted"/>
<evidence type="ECO:0000256" key="1">
    <source>
        <dbReference type="SAM" id="Phobius"/>
    </source>
</evidence>
<sequence length="251" mass="28930">MPPIVKLINILCLALGGPYFISMLVYPFYIGDWAHVHAVWETWQSLNTGALAFVASVVALNAVKYSEEKKRQRNFIAARAFLPQALSELCGYFEESSKVLIEAWERAKDRNDRCKTPLNAMLPSVPEVHIQVFKECIAEAEPKVGDHLAYILVRLQIHQSRLKSLHSDFSEDSYMIQIPQNIMSYIFALAELQGLVNQLFPYSRGVETFSRSNLKAEVYFSAYRSWDIYIEDQDDLRGFTERNHAKRWDNT</sequence>
<protein>
    <submittedName>
        <fullName evidence="2">Uncharacterized protein</fullName>
    </submittedName>
</protein>